<feature type="transmembrane region" description="Helical" evidence="12">
    <location>
        <begin position="62"/>
        <end position="80"/>
    </location>
</feature>
<evidence type="ECO:0000256" key="12">
    <source>
        <dbReference type="SAM" id="Phobius"/>
    </source>
</evidence>
<dbReference type="FunFam" id="2.70.150.10:FF:000160">
    <property type="entry name" value="Sarcoplasmic/endoplasmic reticulum calcium ATPase 1"/>
    <property type="match status" value="1"/>
</dbReference>
<dbReference type="SFLD" id="SFLDS00003">
    <property type="entry name" value="Haloacid_Dehalogenase"/>
    <property type="match status" value="1"/>
</dbReference>
<dbReference type="InterPro" id="IPR006068">
    <property type="entry name" value="ATPase_P-typ_cation-transptr_C"/>
</dbReference>
<comment type="subcellular location">
    <subcellularLocation>
        <location evidence="1">Cell membrane</location>
        <topology evidence="1">Multi-pass membrane protein</topology>
    </subcellularLocation>
</comment>
<dbReference type="Proteomes" id="UP000009282">
    <property type="component" value="Chromosome"/>
</dbReference>
<dbReference type="PRINTS" id="PR00120">
    <property type="entry name" value="HATPASE"/>
</dbReference>
<dbReference type="GO" id="GO:0005391">
    <property type="term" value="F:P-type sodium:potassium-exchanging transporter activity"/>
    <property type="evidence" value="ECO:0007669"/>
    <property type="project" value="TreeGrafter"/>
</dbReference>
<dbReference type="InterPro" id="IPR050510">
    <property type="entry name" value="Cation_transp_ATPase_P-type"/>
</dbReference>
<evidence type="ECO:0000256" key="6">
    <source>
        <dbReference type="ARBA" id="ARBA00022741"/>
    </source>
</evidence>
<evidence type="ECO:0000256" key="4">
    <source>
        <dbReference type="ARBA" id="ARBA00022553"/>
    </source>
</evidence>
<dbReference type="InterPro" id="IPR059000">
    <property type="entry name" value="ATPase_P-type_domA"/>
</dbReference>
<organism evidence="14 15">
    <name type="scientific">Glaciecola nitratireducens (strain JCM 12485 / KCTC 12276 / FR1064)</name>
    <dbReference type="NCBI Taxonomy" id="1085623"/>
    <lineage>
        <taxon>Bacteria</taxon>
        <taxon>Pseudomonadati</taxon>
        <taxon>Pseudomonadota</taxon>
        <taxon>Gammaproteobacteria</taxon>
        <taxon>Alteromonadales</taxon>
        <taxon>Alteromonadaceae</taxon>
        <taxon>Brumicola</taxon>
    </lineage>
</organism>
<evidence type="ECO:0000313" key="14">
    <source>
        <dbReference type="EMBL" id="AEP31362.1"/>
    </source>
</evidence>
<feature type="transmembrane region" description="Helical" evidence="12">
    <location>
        <begin position="838"/>
        <end position="857"/>
    </location>
</feature>
<dbReference type="SUPFAM" id="SSF81660">
    <property type="entry name" value="Metal cation-transporting ATPase, ATP-binding domain N"/>
    <property type="match status" value="1"/>
</dbReference>
<dbReference type="InterPro" id="IPR001757">
    <property type="entry name" value="P_typ_ATPase"/>
</dbReference>
<dbReference type="SFLD" id="SFLDF00027">
    <property type="entry name" value="p-type_atpase"/>
    <property type="match status" value="1"/>
</dbReference>
<dbReference type="PANTHER" id="PTHR43294:SF21">
    <property type="entry name" value="CATION TRANSPORTING ATPASE"/>
    <property type="match status" value="1"/>
</dbReference>
<keyword evidence="4" id="KW-0597">Phosphoprotein</keyword>
<feature type="transmembrane region" description="Helical" evidence="12">
    <location>
        <begin position="771"/>
        <end position="791"/>
    </location>
</feature>
<dbReference type="STRING" id="1085623.GNIT_3268"/>
<dbReference type="InterPro" id="IPR023299">
    <property type="entry name" value="ATPase_P-typ_cyto_dom_N"/>
</dbReference>
<keyword evidence="5 12" id="KW-0812">Transmembrane</keyword>
<dbReference type="PANTHER" id="PTHR43294">
    <property type="entry name" value="SODIUM/POTASSIUM-TRANSPORTING ATPASE SUBUNIT ALPHA"/>
    <property type="match status" value="1"/>
</dbReference>
<evidence type="ECO:0000313" key="15">
    <source>
        <dbReference type="Proteomes" id="UP000009282"/>
    </source>
</evidence>
<evidence type="ECO:0000256" key="10">
    <source>
        <dbReference type="ARBA" id="ARBA00022989"/>
    </source>
</evidence>
<dbReference type="Pfam" id="PF00689">
    <property type="entry name" value="Cation_ATPase_C"/>
    <property type="match status" value="1"/>
</dbReference>
<feature type="transmembrane region" description="Helical" evidence="12">
    <location>
        <begin position="746"/>
        <end position="765"/>
    </location>
</feature>
<dbReference type="Gene3D" id="2.70.150.10">
    <property type="entry name" value="Calcium-transporting ATPase, cytoplasmic transduction domain A"/>
    <property type="match status" value="1"/>
</dbReference>
<dbReference type="eggNOG" id="COG0474">
    <property type="taxonomic scope" value="Bacteria"/>
</dbReference>
<feature type="domain" description="Cation-transporting P-type ATPase N-terminal" evidence="13">
    <location>
        <begin position="9"/>
        <end position="82"/>
    </location>
</feature>
<dbReference type="HOGENOM" id="CLU_002360_3_3_6"/>
<dbReference type="RefSeq" id="WP_014110233.1">
    <property type="nucleotide sequence ID" value="NC_016041.1"/>
</dbReference>
<keyword evidence="11 12" id="KW-0472">Membrane</keyword>
<dbReference type="SUPFAM" id="SSF56784">
    <property type="entry name" value="HAD-like"/>
    <property type="match status" value="1"/>
</dbReference>
<dbReference type="InterPro" id="IPR023214">
    <property type="entry name" value="HAD_sf"/>
</dbReference>
<dbReference type="GO" id="GO:0036376">
    <property type="term" value="P:sodium ion export across plasma membrane"/>
    <property type="evidence" value="ECO:0007669"/>
    <property type="project" value="TreeGrafter"/>
</dbReference>
<dbReference type="Pfam" id="PF13246">
    <property type="entry name" value="Cation_ATPase"/>
    <property type="match status" value="1"/>
</dbReference>
<dbReference type="Pfam" id="PF00122">
    <property type="entry name" value="E1-E2_ATPase"/>
    <property type="match status" value="1"/>
</dbReference>
<dbReference type="Gene3D" id="3.40.1110.10">
    <property type="entry name" value="Calcium-transporting ATPase, cytoplasmic domain N"/>
    <property type="match status" value="1"/>
</dbReference>
<dbReference type="Gene3D" id="3.40.50.1000">
    <property type="entry name" value="HAD superfamily/HAD-like"/>
    <property type="match status" value="1"/>
</dbReference>
<dbReference type="InterPro" id="IPR004014">
    <property type="entry name" value="ATPase_P-typ_cation-transptr_N"/>
</dbReference>
<dbReference type="GO" id="GO:0005886">
    <property type="term" value="C:plasma membrane"/>
    <property type="evidence" value="ECO:0007669"/>
    <property type="project" value="UniProtKB-SubCell"/>
</dbReference>
<dbReference type="GO" id="GO:1990573">
    <property type="term" value="P:potassium ion import across plasma membrane"/>
    <property type="evidence" value="ECO:0007669"/>
    <property type="project" value="TreeGrafter"/>
</dbReference>
<feature type="transmembrane region" description="Helical" evidence="12">
    <location>
        <begin position="803"/>
        <end position="826"/>
    </location>
</feature>
<feature type="transmembrane region" description="Helical" evidence="12">
    <location>
        <begin position="86"/>
        <end position="102"/>
    </location>
</feature>
<dbReference type="GO" id="GO:0005524">
    <property type="term" value="F:ATP binding"/>
    <property type="evidence" value="ECO:0007669"/>
    <property type="project" value="UniProtKB-KW"/>
</dbReference>
<protein>
    <submittedName>
        <fullName evidence="14">ATPase, P-type (Transporting), HAD superfamily, subfamily IC</fullName>
    </submittedName>
</protein>
<dbReference type="GO" id="GO:0030007">
    <property type="term" value="P:intracellular potassium ion homeostasis"/>
    <property type="evidence" value="ECO:0007669"/>
    <property type="project" value="TreeGrafter"/>
</dbReference>
<evidence type="ECO:0000256" key="1">
    <source>
        <dbReference type="ARBA" id="ARBA00004651"/>
    </source>
</evidence>
<dbReference type="SUPFAM" id="SSF81653">
    <property type="entry name" value="Calcium ATPase, transduction domain A"/>
    <property type="match status" value="1"/>
</dbReference>
<keyword evidence="3" id="KW-1003">Cell membrane</keyword>
<accession>G4QE88</accession>
<dbReference type="InterPro" id="IPR023298">
    <property type="entry name" value="ATPase_P-typ_TM_dom_sf"/>
</dbReference>
<reference evidence="14 15" key="1">
    <citation type="journal article" date="2011" name="J. Bacteriol.">
        <title>Complete genome sequence of seawater bacterium Glaciecola nitratireducens FR1064T.</title>
        <authorList>
            <person name="Bian F."/>
            <person name="Qin Q.L."/>
            <person name="Xie B.B."/>
            <person name="Shu Y.L."/>
            <person name="Zhang X.Y."/>
            <person name="Yu Y."/>
            <person name="Chen B."/>
            <person name="Chen X.L."/>
            <person name="Zhou B.C."/>
            <person name="Zhang Y.Z."/>
        </authorList>
    </citation>
    <scope>NUCLEOTIDE SEQUENCE [LARGE SCALE GENOMIC DNA]</scope>
    <source>
        <strain evidence="15">JCM 12485 / KCTC 12276 / FR1064</strain>
    </source>
</reference>
<dbReference type="OrthoDB" id="9814270at2"/>
<name>G4QE88_GLANF</name>
<evidence type="ECO:0000256" key="8">
    <source>
        <dbReference type="ARBA" id="ARBA00022842"/>
    </source>
</evidence>
<evidence type="ECO:0000256" key="7">
    <source>
        <dbReference type="ARBA" id="ARBA00022840"/>
    </source>
</evidence>
<proteinExistence type="inferred from homology"/>
<dbReference type="SFLD" id="SFLDG00002">
    <property type="entry name" value="C1.7:_P-type_atpase_like"/>
    <property type="match status" value="1"/>
</dbReference>
<keyword evidence="6" id="KW-0547">Nucleotide-binding</keyword>
<dbReference type="AlphaFoldDB" id="G4QE88"/>
<dbReference type="GO" id="GO:0006883">
    <property type="term" value="P:intracellular sodium ion homeostasis"/>
    <property type="evidence" value="ECO:0007669"/>
    <property type="project" value="TreeGrafter"/>
</dbReference>
<feature type="transmembrane region" description="Helical" evidence="12">
    <location>
        <begin position="250"/>
        <end position="270"/>
    </location>
</feature>
<keyword evidence="9" id="KW-1278">Translocase</keyword>
<evidence type="ECO:0000256" key="2">
    <source>
        <dbReference type="ARBA" id="ARBA00005675"/>
    </source>
</evidence>
<keyword evidence="8" id="KW-0460">Magnesium</keyword>
<evidence type="ECO:0000256" key="5">
    <source>
        <dbReference type="ARBA" id="ARBA00022692"/>
    </source>
</evidence>
<comment type="similarity">
    <text evidence="2">Belongs to the cation transport ATPase (P-type) (TC 3.A.3) family. Type IIA subfamily.</text>
</comment>
<evidence type="ECO:0000256" key="9">
    <source>
        <dbReference type="ARBA" id="ARBA00022967"/>
    </source>
</evidence>
<dbReference type="PRINTS" id="PR00119">
    <property type="entry name" value="CATATPASE"/>
</dbReference>
<keyword evidence="15" id="KW-1185">Reference proteome</keyword>
<dbReference type="Gene3D" id="1.20.1110.10">
    <property type="entry name" value="Calcium-transporting ATPase, transmembrane domain"/>
    <property type="match status" value="2"/>
</dbReference>
<dbReference type="InterPro" id="IPR008250">
    <property type="entry name" value="ATPase_P-typ_transduc_dom_A_sf"/>
</dbReference>
<dbReference type="GO" id="GO:1902600">
    <property type="term" value="P:proton transmembrane transport"/>
    <property type="evidence" value="ECO:0007669"/>
    <property type="project" value="TreeGrafter"/>
</dbReference>
<dbReference type="Pfam" id="PF00690">
    <property type="entry name" value="Cation_ATPase_N"/>
    <property type="match status" value="1"/>
</dbReference>
<dbReference type="EMBL" id="CP003060">
    <property type="protein sequence ID" value="AEP31362.1"/>
    <property type="molecule type" value="Genomic_DNA"/>
</dbReference>
<evidence type="ECO:0000256" key="3">
    <source>
        <dbReference type="ARBA" id="ARBA00022475"/>
    </source>
</evidence>
<dbReference type="SUPFAM" id="SSF81665">
    <property type="entry name" value="Calcium ATPase, transmembrane domain M"/>
    <property type="match status" value="1"/>
</dbReference>
<sequence>MEGYDNPINWHTLTSEEALKRLNSKPEGLTPLQVKQALASYGKNQLPVTKFNGIVRLFLRQFTEIMTVILLAAVAISAALGEFTDALIIFTILILNAVLSTYQERKAQQALLALRQLATPQVKVKRDNSVVVISTQALVPGDIVLLEQGNIVPADVRLLTVQGLQIDESALTGESMAATKQADALDSPTLALGDKGNLAFKSSVVTLGKASGVVFATGINTEIGRIANLLDQEKQAKTPLQVRLSSFSKYLVLAILCVCMIVLLAGLLQGHPLMTMILTALSLAVAAVPEALPAVITISLALGASKMLKQQALIKNLPAVETLGAVTFICTDKTGTLTENKMLAKHIFDGSDDITKLSDTHYLLAVGMAVSNDVELRNKKATGEPTEVALFNMAALYGFDKKQLLDKFPLVSTIPFDGTRKKMTTIHRCDTGFIAFIKGAPEEVVTSCSTGEYGSEKTDFCAKSILDKVEDLSSKGDRVLALAMRKFDSLPDSNEPNSAESELTFLGLVAISDPIRSEVPKAVQQCIGAGITPVMITGDHQGTAIAIARELQLGKGEIIALNGDELDALSDEDFLNQVVKINVYTRVTPEQKLRIVNALQQQGHFVAMTGDGVNDAPALQHANIGIAMGQKGTDVARGAADMILLNDDFSSIVKAVAAGRRIYDNIRKFIKYTMTSNSGEIWTLLMAPTLGMPIPLLPIHILWINLVTDGLPGLAFSAEPAEKGAMKKAPRKQQESIFANGMWQHILWVGVLIGALCLGTLKWALLQDLVYWQTMVFTVLVFAQLFHSLAVRSDIESLFTQGIFTNPFLIIAIAIGAFLQLVLIYTPIFNELFRTQPLPFSDLGLCVAIASIVFIAVETEKYLIRKKFIYSLSKNDT</sequence>
<dbReference type="NCBIfam" id="TIGR01494">
    <property type="entry name" value="ATPase_P-type"/>
    <property type="match status" value="3"/>
</dbReference>
<evidence type="ECO:0000256" key="11">
    <source>
        <dbReference type="ARBA" id="ARBA00023136"/>
    </source>
</evidence>
<dbReference type="InterPro" id="IPR036412">
    <property type="entry name" value="HAD-like_sf"/>
</dbReference>
<evidence type="ECO:0000259" key="13">
    <source>
        <dbReference type="SMART" id="SM00831"/>
    </source>
</evidence>
<gene>
    <name evidence="14" type="ordered locus">GNIT_3268</name>
</gene>
<dbReference type="PROSITE" id="PS00154">
    <property type="entry name" value="ATPASE_E1_E2"/>
    <property type="match status" value="1"/>
</dbReference>
<dbReference type="KEGG" id="gni:GNIT_3268"/>
<dbReference type="SMART" id="SM00831">
    <property type="entry name" value="Cation_ATPase_N"/>
    <property type="match status" value="1"/>
</dbReference>
<keyword evidence="7" id="KW-0067">ATP-binding</keyword>
<dbReference type="GO" id="GO:0016887">
    <property type="term" value="F:ATP hydrolysis activity"/>
    <property type="evidence" value="ECO:0007669"/>
    <property type="project" value="InterPro"/>
</dbReference>
<keyword evidence="10 12" id="KW-1133">Transmembrane helix</keyword>
<dbReference type="InterPro" id="IPR044492">
    <property type="entry name" value="P_typ_ATPase_HD_dom"/>
</dbReference>
<dbReference type="InterPro" id="IPR018303">
    <property type="entry name" value="ATPase_P-typ_P_site"/>
</dbReference>
<feature type="transmembrane region" description="Helical" evidence="12">
    <location>
        <begin position="276"/>
        <end position="302"/>
    </location>
</feature>